<organism evidence="4 5">
    <name type="scientific">Heligmosomoides polygyrus</name>
    <name type="common">Parasitic roundworm</name>
    <dbReference type="NCBI Taxonomy" id="6339"/>
    <lineage>
        <taxon>Eukaryota</taxon>
        <taxon>Metazoa</taxon>
        <taxon>Ecdysozoa</taxon>
        <taxon>Nematoda</taxon>
        <taxon>Chromadorea</taxon>
        <taxon>Rhabditida</taxon>
        <taxon>Rhabditina</taxon>
        <taxon>Rhabditomorpha</taxon>
        <taxon>Strongyloidea</taxon>
        <taxon>Heligmosomidae</taxon>
        <taxon>Heligmosomoides</taxon>
    </lineage>
</organism>
<feature type="domain" description="Proteasome component Ecm29 N-terminal" evidence="2">
    <location>
        <begin position="154"/>
        <end position="383"/>
    </location>
</feature>
<dbReference type="Pfam" id="PF13001">
    <property type="entry name" value="ECM29_N"/>
    <property type="match status" value="2"/>
</dbReference>
<gene>
    <name evidence="3" type="ORF">HPBE_LOCUS24637</name>
</gene>
<evidence type="ECO:0000256" key="1">
    <source>
        <dbReference type="ARBA" id="ARBA00022737"/>
    </source>
</evidence>
<dbReference type="GO" id="GO:0043248">
    <property type="term" value="P:proteasome assembly"/>
    <property type="evidence" value="ECO:0007669"/>
    <property type="project" value="InterPro"/>
</dbReference>
<reference evidence="3 4" key="1">
    <citation type="submission" date="2018-11" db="EMBL/GenBank/DDBJ databases">
        <authorList>
            <consortium name="Pathogen Informatics"/>
        </authorList>
    </citation>
    <scope>NUCLEOTIDE SEQUENCE [LARGE SCALE GENOMIC DNA]</scope>
</reference>
<dbReference type="EMBL" id="UZAH01036625">
    <property type="protein sequence ID" value="VDP46380.1"/>
    <property type="molecule type" value="Genomic_DNA"/>
</dbReference>
<reference evidence="5" key="2">
    <citation type="submission" date="2019-09" db="UniProtKB">
        <authorList>
            <consortium name="WormBaseParasite"/>
        </authorList>
    </citation>
    <scope>IDENTIFICATION</scope>
</reference>
<dbReference type="AlphaFoldDB" id="A0A183GPL8"/>
<dbReference type="WBParaSite" id="HPBE_0002463801-mRNA-1">
    <property type="protein sequence ID" value="HPBE_0002463801-mRNA-1"/>
    <property type="gene ID" value="HPBE_0002463801"/>
</dbReference>
<name>A0A183GPL8_HELPZ</name>
<dbReference type="InterPro" id="IPR024372">
    <property type="entry name" value="Ecm29_N"/>
</dbReference>
<sequence>MEGAVSSSSQHESVSTDEYLERIYLRFAMIESDEQLQKFTDAYLIRLIETAGAEPKAVTKVGEILSHYNRRAKSNPAVKYPVETLLSMLNGKSAVTANLSLVYLRFATVHLNDDDYLSLLPVLLEVLSSKINEPSQCADDEIKSTCEAIRSGTKVSTPAMTVDEYLMVAEKVFPKDVSIVPIKLCVVKLLTSGLFEDSAIFSIIVLGSAEGIEAVSGAAEAILKKIDIQLCVDNRVVVDELMAAYLGTTMPSKPVIGKSSAVSPANSMMKQKILQFLTRSAIAPVSYMNNMKVCLDGLTQTSITKLLIAALNFLLKVIEKMPAAAQKNLSLLLFQRLQKILGEVKNGTAVSLIYRCMGMLGNRDISIVSAQEETVMLAFRAIATVSLLSSAHSS</sequence>
<feature type="domain" description="Proteasome component Ecm29 N-terminal" evidence="2">
    <location>
        <begin position="20"/>
        <end position="139"/>
    </location>
</feature>
<evidence type="ECO:0000313" key="5">
    <source>
        <dbReference type="WBParaSite" id="HPBE_0002463801-mRNA-1"/>
    </source>
</evidence>
<evidence type="ECO:0000313" key="3">
    <source>
        <dbReference type="EMBL" id="VDP46380.1"/>
    </source>
</evidence>
<keyword evidence="4" id="KW-1185">Reference proteome</keyword>
<dbReference type="Proteomes" id="UP000050761">
    <property type="component" value="Unassembled WGS sequence"/>
</dbReference>
<protein>
    <submittedName>
        <fullName evidence="5">Adaptin_N domain-containing protein</fullName>
    </submittedName>
</protein>
<proteinExistence type="predicted"/>
<dbReference type="PANTHER" id="PTHR23346:SF19">
    <property type="entry name" value="PROTEASOME ADAPTER AND SCAFFOLD PROTEIN ECM29"/>
    <property type="match status" value="1"/>
</dbReference>
<accession>A0A183GPL8</accession>
<dbReference type="GO" id="GO:0060090">
    <property type="term" value="F:molecular adaptor activity"/>
    <property type="evidence" value="ECO:0007669"/>
    <property type="project" value="InterPro"/>
</dbReference>
<evidence type="ECO:0000259" key="2">
    <source>
        <dbReference type="Pfam" id="PF13001"/>
    </source>
</evidence>
<accession>A0A3P8DTE1</accession>
<dbReference type="PANTHER" id="PTHR23346">
    <property type="entry name" value="TRANSLATIONAL ACTIVATOR GCN1-RELATED"/>
    <property type="match status" value="1"/>
</dbReference>
<dbReference type="GO" id="GO:0005737">
    <property type="term" value="C:cytoplasm"/>
    <property type="evidence" value="ECO:0007669"/>
    <property type="project" value="TreeGrafter"/>
</dbReference>
<evidence type="ECO:0000313" key="4">
    <source>
        <dbReference type="Proteomes" id="UP000050761"/>
    </source>
</evidence>
<dbReference type="OrthoDB" id="16066at2759"/>
<dbReference type="GO" id="GO:0005634">
    <property type="term" value="C:nucleus"/>
    <property type="evidence" value="ECO:0007669"/>
    <property type="project" value="TreeGrafter"/>
</dbReference>
<keyword evidence="1" id="KW-0677">Repeat</keyword>
<dbReference type="GO" id="GO:0036503">
    <property type="term" value="P:ERAD pathway"/>
    <property type="evidence" value="ECO:0007669"/>
    <property type="project" value="TreeGrafter"/>
</dbReference>